<proteinExistence type="predicted"/>
<dbReference type="NCBIfam" id="TIGR04131">
    <property type="entry name" value="Bac_Flav_CTERM"/>
    <property type="match status" value="1"/>
</dbReference>
<dbReference type="AlphaFoldDB" id="A0A2T1NKM0"/>
<evidence type="ECO:0000313" key="2">
    <source>
        <dbReference type="Proteomes" id="UP000238430"/>
    </source>
</evidence>
<dbReference type="RefSeq" id="WP_106676900.1">
    <property type="nucleotide sequence ID" value="NZ_JACHWV010000001.1"/>
</dbReference>
<reference evidence="1 2" key="1">
    <citation type="submission" date="2018-03" db="EMBL/GenBank/DDBJ databases">
        <title>Mesoflavibacter sp. HG37 and Mesoflavibacter sp. HG96 sp.nov., two marine bacteria isolated from seawater of Western Pacific Ocean.</title>
        <authorList>
            <person name="Cheng H."/>
            <person name="Wu Y.-H."/>
            <person name="Guo L.-L."/>
            <person name="Xu X.-W."/>
        </authorList>
    </citation>
    <scope>NUCLEOTIDE SEQUENCE [LARGE SCALE GENOMIC DNA]</scope>
    <source>
        <strain evidence="1 2">KCTC 42117</strain>
    </source>
</reference>
<protein>
    <recommendedName>
        <fullName evidence="3">T9SS type B sorting domain-containing protein</fullName>
    </recommendedName>
</protein>
<dbReference type="Pfam" id="PF13585">
    <property type="entry name" value="CHU_C"/>
    <property type="match status" value="1"/>
</dbReference>
<organism evidence="1 2">
    <name type="scientific">Mesoflavibacter zeaxanthinifaciens subsp. sabulilitoris</name>
    <dbReference type="NCBI Taxonomy" id="1520893"/>
    <lineage>
        <taxon>Bacteria</taxon>
        <taxon>Pseudomonadati</taxon>
        <taxon>Bacteroidota</taxon>
        <taxon>Flavobacteriia</taxon>
        <taxon>Flavobacteriales</taxon>
        <taxon>Flavobacteriaceae</taxon>
        <taxon>Mesoflavibacter</taxon>
    </lineage>
</organism>
<evidence type="ECO:0000313" key="1">
    <source>
        <dbReference type="EMBL" id="PSG93451.1"/>
    </source>
</evidence>
<dbReference type="Proteomes" id="UP000238430">
    <property type="component" value="Unassembled WGS sequence"/>
</dbReference>
<evidence type="ECO:0008006" key="3">
    <source>
        <dbReference type="Google" id="ProtNLM"/>
    </source>
</evidence>
<dbReference type="OrthoDB" id="601690at2"/>
<sequence>MSVNNTAVGATITYSLFLLPDSTNPIAETTASSFSSLPSGDYIVVATQTLGSEENEQQQDITINNLTTTLDYDISHSTTSNCDEFGKITVNISSGNPVSYEVISGPETVAPQTSNVFTDLPQGTYIIRVYDDCDNALSKTYTMLLDINDLIIGEVGLPIVYDNCDEADVEISIDAAEDTTIIYPLSVTLTLYPPDGSPEVAFSQSITSGDDLNFTINQLIPLFGSDSFDVNVLIVDSCGLIFESDQIVNPNPKVNLTTTEEFCGEFLNVAINNYLPPFTLSFTSAPSGFDPSDYNENYPGPFTQDDGTIIFGFDDNPVPTGMYTVEVVDSCNRVGTGTIFVDEVVVDPLVITSNNGCSPNSGILEVRIPEREVITATIISAPSSFPETLPFNADEFIVGDILTIQDNNLPAGDYVVTVVDNCGVEYTLDANIPVFQFQGLSVLTLPNCETETGSLNLSSNHGQLSEIIIVAAPSAFAETIPFDATSLLDGNGNLFINNLPVGDYQFESTDTCNFDYTTDVTINSYTSNPFAYTLTRNCGSFDVTINDLDQTVTNQTYWLQYYFEEDEVWGHPNTGVAYTEGDIPNSTTAIEIENMETLYNIFLTGDFRLIKVFQSINSENPDVYCLDQFANFTVYSDLVISGVYNLNCSSGGNPSDVVVEAIGVAPFNYSIISPITINNGTNNVFSDLPNNIYEIRVEDACGSIENITINLENLLPLARANQPDDFTICKADGIDQEVFQLDTQNEQILGNQNPNNYTITYHLSQSDADTGNNPLPNQFTNNTNPQTVYARVIHNNLALCHATTSFQIYVGQVPVLSEEETVYICPNGTATLIADSGFDAYLWSTEETTQSITVDQAGTYTVTIIDEIGDFYCESTKNYQVINSEPATIENIEISDWTANENSIAVMTSGAGNYLYSLNGIDYQTQNTFSNLEPGEYRVYIKDSNGCGIVDKDVYLLHYPKYFTPNGDDINEFWQIKFSNLEPDLKVFIFDRYGKLLKQLGSQDAGWDGTYNGNTMPTNDYWFVVTRANGLTYKGHFTLKR</sequence>
<dbReference type="InterPro" id="IPR026341">
    <property type="entry name" value="T9SS_type_B"/>
</dbReference>
<accession>A0A2T1NKM0</accession>
<keyword evidence="2" id="KW-1185">Reference proteome</keyword>
<name>A0A2T1NKM0_9FLAO</name>
<dbReference type="EMBL" id="PXOT01000015">
    <property type="protein sequence ID" value="PSG93451.1"/>
    <property type="molecule type" value="Genomic_DNA"/>
</dbReference>
<gene>
    <name evidence="1" type="ORF">C7H61_02760</name>
</gene>
<comment type="caution">
    <text evidence="1">The sequence shown here is derived from an EMBL/GenBank/DDBJ whole genome shotgun (WGS) entry which is preliminary data.</text>
</comment>